<dbReference type="Proteomes" id="UP001290101">
    <property type="component" value="Unassembled WGS sequence"/>
</dbReference>
<evidence type="ECO:0000256" key="1">
    <source>
        <dbReference type="SAM" id="MobiDB-lite"/>
    </source>
</evidence>
<evidence type="ECO:0000256" key="2">
    <source>
        <dbReference type="SAM" id="Phobius"/>
    </source>
</evidence>
<sequence length="89" mass="9548">MSGPGWVVIALLTGAPLVMAGWTWRARRRRTLTREQKLSAARKAARGLRRSARRAGPGLSDTESARPTDNWSSFMGGPPSDVGGGTGWI</sequence>
<comment type="caution">
    <text evidence="3">The sequence shown here is derived from an EMBL/GenBank/DDBJ whole genome shotgun (WGS) entry which is preliminary data.</text>
</comment>
<keyword evidence="2" id="KW-0472">Membrane</keyword>
<reference evidence="3 4" key="1">
    <citation type="submission" date="2023-12" db="EMBL/GenBank/DDBJ databases">
        <title>Micromonospora sp. nov., isolated from Atacama Desert.</title>
        <authorList>
            <person name="Carro L."/>
            <person name="Golinska P."/>
            <person name="Klenk H.-P."/>
            <person name="Goodfellow M."/>
        </authorList>
    </citation>
    <scope>NUCLEOTIDE SEQUENCE [LARGE SCALE GENOMIC DNA]</scope>
    <source>
        <strain evidence="3 4">4G53</strain>
    </source>
</reference>
<keyword evidence="2" id="KW-1133">Transmembrane helix</keyword>
<protein>
    <submittedName>
        <fullName evidence="3">Uncharacterized protein</fullName>
    </submittedName>
</protein>
<organism evidence="3 4">
    <name type="scientific">Micromonospora sicca</name>
    <dbReference type="NCBI Taxonomy" id="2202420"/>
    <lineage>
        <taxon>Bacteria</taxon>
        <taxon>Bacillati</taxon>
        <taxon>Actinomycetota</taxon>
        <taxon>Actinomycetes</taxon>
        <taxon>Micromonosporales</taxon>
        <taxon>Micromonosporaceae</taxon>
        <taxon>Micromonospora</taxon>
    </lineage>
</organism>
<feature type="transmembrane region" description="Helical" evidence="2">
    <location>
        <begin position="6"/>
        <end position="24"/>
    </location>
</feature>
<keyword evidence="2" id="KW-0812">Transmembrane</keyword>
<feature type="compositionally biased region" description="Basic residues" evidence="1">
    <location>
        <begin position="43"/>
        <end position="53"/>
    </location>
</feature>
<feature type="compositionally biased region" description="Polar residues" evidence="1">
    <location>
        <begin position="61"/>
        <end position="73"/>
    </location>
</feature>
<gene>
    <name evidence="3" type="ORF">U2F25_31350</name>
</gene>
<keyword evidence="4" id="KW-1185">Reference proteome</keyword>
<dbReference type="EMBL" id="JAXOTQ010000056">
    <property type="protein sequence ID" value="MDZ5493907.1"/>
    <property type="molecule type" value="Genomic_DNA"/>
</dbReference>
<feature type="region of interest" description="Disordered" evidence="1">
    <location>
        <begin position="35"/>
        <end position="89"/>
    </location>
</feature>
<evidence type="ECO:0000313" key="4">
    <source>
        <dbReference type="Proteomes" id="UP001290101"/>
    </source>
</evidence>
<dbReference type="RefSeq" id="WP_322443426.1">
    <property type="nucleotide sequence ID" value="NZ_JAXOTQ010000056.1"/>
</dbReference>
<evidence type="ECO:0000313" key="3">
    <source>
        <dbReference type="EMBL" id="MDZ5493907.1"/>
    </source>
</evidence>
<name>A0ABU5JN11_9ACTN</name>
<proteinExistence type="predicted"/>
<accession>A0ABU5JN11</accession>